<name>A0A4D7JLX4_9BACT</name>
<gene>
    <name evidence="2" type="ORF">DCC35_13285</name>
</gene>
<proteinExistence type="predicted"/>
<organism evidence="2 3">
    <name type="scientific">Mangrovivirga cuniculi</name>
    <dbReference type="NCBI Taxonomy" id="2715131"/>
    <lineage>
        <taxon>Bacteria</taxon>
        <taxon>Pseudomonadati</taxon>
        <taxon>Bacteroidota</taxon>
        <taxon>Cytophagia</taxon>
        <taxon>Cytophagales</taxon>
        <taxon>Mangrovivirgaceae</taxon>
        <taxon>Mangrovivirga</taxon>
    </lineage>
</organism>
<dbReference type="KEGG" id="fpf:DCC35_13285"/>
<accession>A0A4D7JLX4</accession>
<keyword evidence="1" id="KW-0472">Membrane</keyword>
<feature type="transmembrane region" description="Helical" evidence="1">
    <location>
        <begin position="46"/>
        <end position="63"/>
    </location>
</feature>
<keyword evidence="1" id="KW-1133">Transmembrane helix</keyword>
<dbReference type="Proteomes" id="UP000298616">
    <property type="component" value="Chromosome"/>
</dbReference>
<keyword evidence="1" id="KW-0812">Transmembrane</keyword>
<feature type="transmembrane region" description="Helical" evidence="1">
    <location>
        <begin position="75"/>
        <end position="97"/>
    </location>
</feature>
<evidence type="ECO:0000313" key="3">
    <source>
        <dbReference type="Proteomes" id="UP000298616"/>
    </source>
</evidence>
<evidence type="ECO:0000313" key="2">
    <source>
        <dbReference type="EMBL" id="QCK15647.1"/>
    </source>
</evidence>
<keyword evidence="3" id="KW-1185">Reference proteome</keyword>
<sequence>MDTFQNIIYSLPWWIYFAFAIFYRSYKIPHYLKLDNKNLPKIKKDILNYGIQQLLVVGFYFLSTSNMDVKNFGLFKYYSLIFIPGSITILMLSGYIIDKMIMKIK</sequence>
<dbReference type="AlphaFoldDB" id="A0A4D7JLX4"/>
<dbReference type="EMBL" id="CP028923">
    <property type="protein sequence ID" value="QCK15647.1"/>
    <property type="molecule type" value="Genomic_DNA"/>
</dbReference>
<evidence type="ECO:0000256" key="1">
    <source>
        <dbReference type="SAM" id="Phobius"/>
    </source>
</evidence>
<feature type="transmembrane region" description="Helical" evidence="1">
    <location>
        <begin position="6"/>
        <end position="26"/>
    </location>
</feature>
<protein>
    <submittedName>
        <fullName evidence="2">Uncharacterized protein</fullName>
    </submittedName>
</protein>
<reference evidence="2 3" key="1">
    <citation type="submission" date="2018-04" db="EMBL/GenBank/DDBJ databases">
        <title>Complete genome uncultured novel isolate.</title>
        <authorList>
            <person name="Merlino G."/>
        </authorList>
    </citation>
    <scope>NUCLEOTIDE SEQUENCE [LARGE SCALE GENOMIC DNA]</scope>
    <source>
        <strain evidence="3">R1DC9</strain>
    </source>
</reference>